<dbReference type="CDD" id="cd03444">
    <property type="entry name" value="Thioesterase_II_repeat1"/>
    <property type="match status" value="1"/>
</dbReference>
<evidence type="ECO:0000259" key="10">
    <source>
        <dbReference type="Pfam" id="PF13622"/>
    </source>
</evidence>
<keyword evidence="12" id="KW-1185">Reference proteome</keyword>
<dbReference type="CDD" id="cd03445">
    <property type="entry name" value="Thioesterase_II_repeat2"/>
    <property type="match status" value="1"/>
</dbReference>
<dbReference type="AlphaFoldDB" id="A0A1P8KGA5"/>
<evidence type="ECO:0000256" key="7">
    <source>
        <dbReference type="ARBA" id="ARBA00071120"/>
    </source>
</evidence>
<keyword evidence="4" id="KW-0443">Lipid metabolism</keyword>
<dbReference type="Pfam" id="PF02551">
    <property type="entry name" value="Acyl_CoA_thio"/>
    <property type="match status" value="1"/>
</dbReference>
<evidence type="ECO:0000256" key="5">
    <source>
        <dbReference type="ARBA" id="ARBA00038894"/>
    </source>
</evidence>
<evidence type="ECO:0000256" key="8">
    <source>
        <dbReference type="ARBA" id="ARBA00079653"/>
    </source>
</evidence>
<evidence type="ECO:0000313" key="12">
    <source>
        <dbReference type="Proteomes" id="UP000186110"/>
    </source>
</evidence>
<dbReference type="Gene3D" id="2.40.160.210">
    <property type="entry name" value="Acyl-CoA thioesterase, double hotdog domain"/>
    <property type="match status" value="1"/>
</dbReference>
<protein>
    <recommendedName>
        <fullName evidence="7">Acyl-CoA thioesterase 2</fullName>
        <ecNumber evidence="5">3.1.2.20</ecNumber>
    </recommendedName>
    <alternativeName>
        <fullName evidence="8">Thioesterase II</fullName>
    </alternativeName>
</protein>
<dbReference type="eggNOG" id="COG1946">
    <property type="taxonomic scope" value="Bacteria"/>
</dbReference>
<dbReference type="InterPro" id="IPR025652">
    <property type="entry name" value="TesB_C"/>
</dbReference>
<dbReference type="InterPro" id="IPR029069">
    <property type="entry name" value="HotDog_dom_sf"/>
</dbReference>
<evidence type="ECO:0000256" key="4">
    <source>
        <dbReference type="ARBA" id="ARBA00023098"/>
    </source>
</evidence>
<dbReference type="InterPro" id="IPR042171">
    <property type="entry name" value="Acyl-CoA_hotdog"/>
</dbReference>
<dbReference type="Pfam" id="PF13622">
    <property type="entry name" value="4HBT_3"/>
    <property type="match status" value="1"/>
</dbReference>
<dbReference type="InterPro" id="IPR049449">
    <property type="entry name" value="TesB_ACOT8-like_N"/>
</dbReference>
<organism evidence="11 12">
    <name type="scientific">Rhodoferax saidenbachensis</name>
    <dbReference type="NCBI Taxonomy" id="1484693"/>
    <lineage>
        <taxon>Bacteria</taxon>
        <taxon>Pseudomonadati</taxon>
        <taxon>Pseudomonadota</taxon>
        <taxon>Betaproteobacteria</taxon>
        <taxon>Burkholderiales</taxon>
        <taxon>Comamonadaceae</taxon>
        <taxon>Rhodoferax</taxon>
    </lineage>
</organism>
<accession>A0A1P8KGA5</accession>
<feature type="domain" description="Acyl-CoA thioesterase-like N-terminal HotDog" evidence="10">
    <location>
        <begin position="30"/>
        <end position="103"/>
    </location>
</feature>
<evidence type="ECO:0000256" key="6">
    <source>
        <dbReference type="ARBA" id="ARBA00050943"/>
    </source>
</evidence>
<dbReference type="EC" id="3.1.2.20" evidence="5"/>
<reference evidence="11 12" key="1">
    <citation type="submission" date="2017-01" db="EMBL/GenBank/DDBJ databases">
        <authorList>
            <person name="Mah S.A."/>
            <person name="Swanson W.J."/>
            <person name="Moy G.W."/>
            <person name="Vacquier V.D."/>
        </authorList>
    </citation>
    <scope>NUCLEOTIDE SEQUENCE [LARGE SCALE GENOMIC DNA]</scope>
    <source>
        <strain evidence="11 12">DSM 22694</strain>
    </source>
</reference>
<dbReference type="EMBL" id="CP019239">
    <property type="protein sequence ID" value="APW44992.1"/>
    <property type="molecule type" value="Genomic_DNA"/>
</dbReference>
<comment type="similarity">
    <text evidence="1">Belongs to the C/M/P thioester hydrolase family.</text>
</comment>
<dbReference type="GO" id="GO:0005829">
    <property type="term" value="C:cytosol"/>
    <property type="evidence" value="ECO:0007669"/>
    <property type="project" value="TreeGrafter"/>
</dbReference>
<dbReference type="SUPFAM" id="SSF54637">
    <property type="entry name" value="Thioesterase/thiol ester dehydrase-isomerase"/>
    <property type="match status" value="2"/>
</dbReference>
<comment type="subunit">
    <text evidence="2">Homotetramer.</text>
</comment>
<feature type="domain" description="Acyl-CoA thioesterase 2 C-terminal" evidence="9">
    <location>
        <begin position="172"/>
        <end position="276"/>
    </location>
</feature>
<dbReference type="GO" id="GO:0006637">
    <property type="term" value="P:acyl-CoA metabolic process"/>
    <property type="evidence" value="ECO:0007669"/>
    <property type="project" value="InterPro"/>
</dbReference>
<gene>
    <name evidence="11" type="ORF">RS694_18900</name>
</gene>
<evidence type="ECO:0000259" key="9">
    <source>
        <dbReference type="Pfam" id="PF02551"/>
    </source>
</evidence>
<evidence type="ECO:0000313" key="11">
    <source>
        <dbReference type="EMBL" id="APW44992.1"/>
    </source>
</evidence>
<name>A0A1P8KGA5_9BURK</name>
<sequence length="284" mass="31059">MTQLLGLFALDNVKPDHYVGQSLDLGFRNLFGGHILGQALVAAGNTCEQRHAHSLHAYFIRGGDPRAPIDYTVDRIRDGSSFSVRRVTASQGGKAILILSSSFQVDEAGLEHHVAMPQVPPPESLPAFINTARPVPELIPEASASLTSRDLAIEIRSVDPVNPLQPEVKDPVQYIWFRAAGPVPNDKALQKCLLAYASDFSLLSTCLRPHGVTYYQPDMVTASLDHAMWFYRDFAVDDWLLYACSSPISGHSRGLNHGNIFSRDGKLVACVAQEGLIRQLRSGG</sequence>
<comment type="catalytic activity">
    <reaction evidence="6">
        <text>a fatty acyl-CoA + H2O = a fatty acid + CoA + H(+)</text>
        <dbReference type="Rhea" id="RHEA:16781"/>
        <dbReference type="ChEBI" id="CHEBI:15377"/>
        <dbReference type="ChEBI" id="CHEBI:15378"/>
        <dbReference type="ChEBI" id="CHEBI:28868"/>
        <dbReference type="ChEBI" id="CHEBI:57287"/>
        <dbReference type="ChEBI" id="CHEBI:77636"/>
        <dbReference type="EC" id="3.1.2.20"/>
    </reaction>
    <physiologicalReaction direction="left-to-right" evidence="6">
        <dbReference type="Rhea" id="RHEA:16782"/>
    </physiologicalReaction>
</comment>
<dbReference type="PANTHER" id="PTHR11066:SF34">
    <property type="entry name" value="ACYL-COENZYME A THIOESTERASE 8"/>
    <property type="match status" value="1"/>
</dbReference>
<keyword evidence="3" id="KW-0378">Hydrolase</keyword>
<evidence type="ECO:0000256" key="2">
    <source>
        <dbReference type="ARBA" id="ARBA00011881"/>
    </source>
</evidence>
<dbReference type="FunFam" id="2.40.160.210:FF:000001">
    <property type="entry name" value="Acyl-CoA thioesterase II"/>
    <property type="match status" value="1"/>
</dbReference>
<dbReference type="STRING" id="1484693.RS694_18900"/>
<dbReference type="InterPro" id="IPR003703">
    <property type="entry name" value="Acyl_CoA_thio"/>
</dbReference>
<proteinExistence type="inferred from homology"/>
<dbReference type="GO" id="GO:0009062">
    <property type="term" value="P:fatty acid catabolic process"/>
    <property type="evidence" value="ECO:0007669"/>
    <property type="project" value="TreeGrafter"/>
</dbReference>
<evidence type="ECO:0000256" key="3">
    <source>
        <dbReference type="ARBA" id="ARBA00022801"/>
    </source>
</evidence>
<evidence type="ECO:0000256" key="1">
    <source>
        <dbReference type="ARBA" id="ARBA00006538"/>
    </source>
</evidence>
<dbReference type="GO" id="GO:0047617">
    <property type="term" value="F:fatty acyl-CoA hydrolase activity"/>
    <property type="evidence" value="ECO:0007669"/>
    <property type="project" value="UniProtKB-EC"/>
</dbReference>
<dbReference type="PANTHER" id="PTHR11066">
    <property type="entry name" value="ACYL-COA THIOESTERASE"/>
    <property type="match status" value="1"/>
</dbReference>
<dbReference type="Proteomes" id="UP000186110">
    <property type="component" value="Chromosome"/>
</dbReference>
<dbReference type="KEGG" id="rsb:RS694_18900"/>